<feature type="compositionally biased region" description="Basic and acidic residues" evidence="1">
    <location>
        <begin position="541"/>
        <end position="556"/>
    </location>
</feature>
<feature type="compositionally biased region" description="Polar residues" evidence="1">
    <location>
        <begin position="68"/>
        <end position="80"/>
    </location>
</feature>
<dbReference type="Proteomes" id="UP000694941">
    <property type="component" value="Unplaced"/>
</dbReference>
<feature type="region of interest" description="Disordered" evidence="1">
    <location>
        <begin position="522"/>
        <end position="562"/>
    </location>
</feature>
<keyword evidence="2" id="KW-1185">Reference proteome</keyword>
<organism evidence="2 3">
    <name type="scientific">Limulus polyphemus</name>
    <name type="common">Atlantic horseshoe crab</name>
    <dbReference type="NCBI Taxonomy" id="6850"/>
    <lineage>
        <taxon>Eukaryota</taxon>
        <taxon>Metazoa</taxon>
        <taxon>Ecdysozoa</taxon>
        <taxon>Arthropoda</taxon>
        <taxon>Chelicerata</taxon>
        <taxon>Merostomata</taxon>
        <taxon>Xiphosura</taxon>
        <taxon>Limulidae</taxon>
        <taxon>Limulus</taxon>
    </lineage>
</organism>
<dbReference type="PANTHER" id="PTHR21678">
    <property type="entry name" value="GROWTH INHIBITION AND DIFFERENTIATION RELATED PROTEIN 88"/>
    <property type="match status" value="1"/>
</dbReference>
<dbReference type="RefSeq" id="XP_013784985.1">
    <property type="nucleotide sequence ID" value="XM_013929531.2"/>
</dbReference>
<feature type="compositionally biased region" description="Basic and acidic residues" evidence="1">
    <location>
        <begin position="750"/>
        <end position="760"/>
    </location>
</feature>
<reference evidence="3" key="1">
    <citation type="submission" date="2025-08" db="UniProtKB">
        <authorList>
            <consortium name="RefSeq"/>
        </authorList>
    </citation>
    <scope>IDENTIFICATION</scope>
    <source>
        <tissue evidence="3">Muscle</tissue>
    </source>
</reference>
<dbReference type="Gene3D" id="3.30.70.330">
    <property type="match status" value="1"/>
</dbReference>
<proteinExistence type="predicted"/>
<gene>
    <name evidence="3" type="primary">LOC106469076</name>
</gene>
<accession>A0ABM1BMG8</accession>
<sequence>MAEQTSTESSTVDAMRAKSGNKESVDVDAMRAKSGNKDSVDCKAKVRNRRPDKQLYIPRARRLMETRPSPSGRQNPATLSTPRLTSRVEKITSEVENKEECLKNSSSLVTPDSPPCCRALNVTKSLISVSDKNVTEDMKLCLRSVNQTDVASGTLHFNLPDKEDLSKSNLFHPPFVKQHDDKLIGTVYPSIHSADSGNCVNSVLTDCLSSSDHKTSSVKAKPQSCINDTETVVSNTCSLVSGLDCGVTGGDTVESSPQTGVIVIGCYTATCRTSGDGDTGIESFPNSSVGSTFTTSVFSQSCRVSVRNGDDSDWPSSTRDIDGRLSMPLINIGAITNQSNKKLTRNELPLTSPIEGETTVFGKKETCGEKDHICSNLDECGKPKRETEWKLENIQLSKSRTFLENAEDMKNMTITNEEIRGSALEMYGTQSQEIQHDDLWKCEENLEENVSQSVDRVIQNTDELTSDQQNALELMPCTNLRKEQSEQVVDGSLPEDLVSSEKIDAALSNNLCINERDYINESDVPDGSVHSQDVDQPCGVKDNDADGQRDDKKSGGEVDDDSWEALFDENGEYCKLEIAKRLGVSKENVQIEQPKHDYTVFCPQDPDMTDEKFGHIIEIYGFPVELKTHDLVNAFSAYKLKDFDIKWVDDTHALGVFASPLVASDVLTIHNPLLKVRPLSQATRESKHKAYRLSEFLQPPKPRPATSAALARRLVSGALGLKVQVSREQQKLEKAKLQEAKERKRKAAKQRVDVWEGKVE</sequence>
<dbReference type="InterPro" id="IPR012677">
    <property type="entry name" value="Nucleotide-bd_a/b_plait_sf"/>
</dbReference>
<name>A0ABM1BMG8_LIMPO</name>
<feature type="compositionally biased region" description="Polar residues" evidence="1">
    <location>
        <begin position="1"/>
        <end position="12"/>
    </location>
</feature>
<feature type="region of interest" description="Disordered" evidence="1">
    <location>
        <begin position="1"/>
        <end position="80"/>
    </location>
</feature>
<dbReference type="GeneID" id="106469076"/>
<evidence type="ECO:0000313" key="3">
    <source>
        <dbReference type="RefSeq" id="XP_013784985.1"/>
    </source>
</evidence>
<evidence type="ECO:0000313" key="2">
    <source>
        <dbReference type="Proteomes" id="UP000694941"/>
    </source>
</evidence>
<protein>
    <submittedName>
        <fullName evidence="3">Uncharacterized protein LOC106469076</fullName>
    </submittedName>
</protein>
<dbReference type="InterPro" id="IPR039884">
    <property type="entry name" value="R3HC1/R3HCL"/>
</dbReference>
<dbReference type="PANTHER" id="PTHR21678:SF0">
    <property type="entry name" value="C3H1-TYPE DOMAIN-CONTAINING PROTEIN"/>
    <property type="match status" value="1"/>
</dbReference>
<evidence type="ECO:0000256" key="1">
    <source>
        <dbReference type="SAM" id="MobiDB-lite"/>
    </source>
</evidence>
<feature type="region of interest" description="Disordered" evidence="1">
    <location>
        <begin position="736"/>
        <end position="760"/>
    </location>
</feature>
<feature type="compositionally biased region" description="Basic and acidic residues" evidence="1">
    <location>
        <begin position="20"/>
        <end position="53"/>
    </location>
</feature>